<dbReference type="EMBL" id="LAZR01063420">
    <property type="protein sequence ID" value="KKK59554.1"/>
    <property type="molecule type" value="Genomic_DNA"/>
</dbReference>
<gene>
    <name evidence="1" type="ORF">LCGC14_3033240</name>
</gene>
<dbReference type="AlphaFoldDB" id="A0A0F8YZL8"/>
<name>A0A0F8YZL8_9ZZZZ</name>
<accession>A0A0F8YZL8</accession>
<sequence>MDRRLMDDMQHMARTNLFWLSTEILGYDLVPSVHQPICDFFVQKNPNRSFADQDSRKQRLVLDPRGHFKTTIAIC</sequence>
<reference evidence="1" key="1">
    <citation type="journal article" date="2015" name="Nature">
        <title>Complex archaea that bridge the gap between prokaryotes and eukaryotes.</title>
        <authorList>
            <person name="Spang A."/>
            <person name="Saw J.H."/>
            <person name="Jorgensen S.L."/>
            <person name="Zaremba-Niedzwiedzka K."/>
            <person name="Martijn J."/>
            <person name="Lind A.E."/>
            <person name="van Eijk R."/>
            <person name="Schleper C."/>
            <person name="Guy L."/>
            <person name="Ettema T.J."/>
        </authorList>
    </citation>
    <scope>NUCLEOTIDE SEQUENCE</scope>
</reference>
<protein>
    <submittedName>
        <fullName evidence="1">Uncharacterized protein</fullName>
    </submittedName>
</protein>
<feature type="non-terminal residue" evidence="1">
    <location>
        <position position="75"/>
    </location>
</feature>
<organism evidence="1">
    <name type="scientific">marine sediment metagenome</name>
    <dbReference type="NCBI Taxonomy" id="412755"/>
    <lineage>
        <taxon>unclassified sequences</taxon>
        <taxon>metagenomes</taxon>
        <taxon>ecological metagenomes</taxon>
    </lineage>
</organism>
<comment type="caution">
    <text evidence="1">The sequence shown here is derived from an EMBL/GenBank/DDBJ whole genome shotgun (WGS) entry which is preliminary data.</text>
</comment>
<evidence type="ECO:0000313" key="1">
    <source>
        <dbReference type="EMBL" id="KKK59554.1"/>
    </source>
</evidence>
<proteinExistence type="predicted"/>